<dbReference type="Gene3D" id="1.20.1050.10">
    <property type="match status" value="1"/>
</dbReference>
<proteinExistence type="inferred from homology"/>
<dbReference type="InterPro" id="IPR036282">
    <property type="entry name" value="Glutathione-S-Trfase_C_sf"/>
</dbReference>
<evidence type="ECO:0000256" key="4">
    <source>
        <dbReference type="RuleBase" id="RU003494"/>
    </source>
</evidence>
<dbReference type="InterPro" id="IPR004046">
    <property type="entry name" value="GST_C"/>
</dbReference>
<dbReference type="SUPFAM" id="SSF47616">
    <property type="entry name" value="GST C-terminal domain-like"/>
    <property type="match status" value="1"/>
</dbReference>
<dbReference type="InterPro" id="IPR010987">
    <property type="entry name" value="Glutathione-S-Trfase_C-like"/>
</dbReference>
<dbReference type="Pfam" id="PF00043">
    <property type="entry name" value="GST_C"/>
    <property type="match status" value="1"/>
</dbReference>
<gene>
    <name evidence="8" type="ORF">HLH25_07675</name>
    <name evidence="7" type="ORF">HLH26_07615</name>
</gene>
<comment type="similarity">
    <text evidence="4">Belongs to the GST superfamily.</text>
</comment>
<dbReference type="GO" id="GO:0004601">
    <property type="term" value="F:peroxidase activity"/>
    <property type="evidence" value="ECO:0007669"/>
    <property type="project" value="UniProtKB-ARBA"/>
</dbReference>
<dbReference type="SFLD" id="SFLDG01150">
    <property type="entry name" value="Main.1:_Beta-like"/>
    <property type="match status" value="1"/>
</dbReference>
<dbReference type="Gene3D" id="3.40.30.10">
    <property type="entry name" value="Glutaredoxin"/>
    <property type="match status" value="1"/>
</dbReference>
<dbReference type="SFLD" id="SFLDS00019">
    <property type="entry name" value="Glutathione_Transferase_(cytos"/>
    <property type="match status" value="1"/>
</dbReference>
<dbReference type="InterPro" id="IPR040079">
    <property type="entry name" value="Glutathione_S-Trfase"/>
</dbReference>
<dbReference type="GO" id="GO:0005737">
    <property type="term" value="C:cytoplasm"/>
    <property type="evidence" value="ECO:0007669"/>
    <property type="project" value="UniProtKB-ARBA"/>
</dbReference>
<keyword evidence="2 7" id="KW-0808">Transferase</keyword>
<dbReference type="SFLD" id="SFLDG00358">
    <property type="entry name" value="Main_(cytGST)"/>
    <property type="match status" value="1"/>
</dbReference>
<dbReference type="SUPFAM" id="SSF52833">
    <property type="entry name" value="Thioredoxin-like"/>
    <property type="match status" value="1"/>
</dbReference>
<dbReference type="InterPro" id="IPR004045">
    <property type="entry name" value="Glutathione_S-Trfase_N"/>
</dbReference>
<comment type="caution">
    <text evidence="7">The sequence shown here is derived from an EMBL/GenBank/DDBJ whole genome shotgun (WGS) entry which is preliminary data.</text>
</comment>
<dbReference type="Proteomes" id="UP000540490">
    <property type="component" value="Unassembled WGS sequence"/>
</dbReference>
<comment type="catalytic activity">
    <reaction evidence="3">
        <text>RX + glutathione = an S-substituted glutathione + a halide anion + H(+)</text>
        <dbReference type="Rhea" id="RHEA:16437"/>
        <dbReference type="ChEBI" id="CHEBI:15378"/>
        <dbReference type="ChEBI" id="CHEBI:16042"/>
        <dbReference type="ChEBI" id="CHEBI:17792"/>
        <dbReference type="ChEBI" id="CHEBI:57925"/>
        <dbReference type="ChEBI" id="CHEBI:90779"/>
        <dbReference type="EC" id="2.5.1.18"/>
    </reaction>
</comment>
<name>A0A7W4IKB2_9PROT</name>
<evidence type="ECO:0000259" key="6">
    <source>
        <dbReference type="PROSITE" id="PS50405"/>
    </source>
</evidence>
<dbReference type="AlphaFoldDB" id="A0A7W4IKB2"/>
<evidence type="ECO:0000313" key="7">
    <source>
        <dbReference type="EMBL" id="MBB2164407.1"/>
    </source>
</evidence>
<dbReference type="GO" id="GO:0004364">
    <property type="term" value="F:glutathione transferase activity"/>
    <property type="evidence" value="ECO:0007669"/>
    <property type="project" value="UniProtKB-EC"/>
</dbReference>
<dbReference type="CDD" id="cd03189">
    <property type="entry name" value="GST_C_GTT1_like"/>
    <property type="match status" value="1"/>
</dbReference>
<protein>
    <recommendedName>
        <fullName evidence="1">glutathione transferase</fullName>
        <ecNumber evidence="1">2.5.1.18</ecNumber>
    </recommendedName>
</protein>
<evidence type="ECO:0000256" key="2">
    <source>
        <dbReference type="ARBA" id="ARBA00022679"/>
    </source>
</evidence>
<keyword evidence="9" id="KW-1185">Reference proteome</keyword>
<feature type="domain" description="GST N-terminal" evidence="5">
    <location>
        <begin position="1"/>
        <end position="81"/>
    </location>
</feature>
<dbReference type="CDD" id="cd03046">
    <property type="entry name" value="GST_N_GTT1_like"/>
    <property type="match status" value="1"/>
</dbReference>
<dbReference type="EC" id="2.5.1.18" evidence="1"/>
<dbReference type="PANTHER" id="PTHR44051">
    <property type="entry name" value="GLUTATHIONE S-TRANSFERASE-RELATED"/>
    <property type="match status" value="1"/>
</dbReference>
<accession>A0A7W4IKB2</accession>
<dbReference type="FunFam" id="3.40.30.10:FF:000156">
    <property type="entry name" value="Glutathione S-transferase 1"/>
    <property type="match status" value="1"/>
</dbReference>
<dbReference type="Pfam" id="PF02798">
    <property type="entry name" value="GST_N"/>
    <property type="match status" value="1"/>
</dbReference>
<organism evidence="7 10">
    <name type="scientific">Gluconacetobacter dulcium</name>
    <dbReference type="NCBI Taxonomy" id="2729096"/>
    <lineage>
        <taxon>Bacteria</taxon>
        <taxon>Pseudomonadati</taxon>
        <taxon>Pseudomonadota</taxon>
        <taxon>Alphaproteobacteria</taxon>
        <taxon>Acetobacterales</taxon>
        <taxon>Acetobacteraceae</taxon>
        <taxon>Gluconacetobacter</taxon>
    </lineage>
</organism>
<dbReference type="EMBL" id="JABEQO010000007">
    <property type="protein sequence ID" value="MBB2164407.1"/>
    <property type="molecule type" value="Genomic_DNA"/>
</dbReference>
<dbReference type="RefSeq" id="WP_182973576.1">
    <property type="nucleotide sequence ID" value="NZ_JABEQN010000007.1"/>
</dbReference>
<dbReference type="PANTHER" id="PTHR44051:SF9">
    <property type="entry name" value="GLUTATHIONE S-TRANSFERASE 1"/>
    <property type="match status" value="1"/>
</dbReference>
<reference evidence="9 10" key="1">
    <citation type="submission" date="2020-04" db="EMBL/GenBank/DDBJ databases">
        <title>Description of novel Gluconacetobacter.</title>
        <authorList>
            <person name="Sombolestani A."/>
        </authorList>
    </citation>
    <scope>NUCLEOTIDE SEQUENCE [LARGE SCALE GENOMIC DNA]</scope>
    <source>
        <strain evidence="8 9">LMG 1728</strain>
        <strain evidence="7 10">LMG 1731</strain>
    </source>
</reference>
<dbReference type="PROSITE" id="PS50404">
    <property type="entry name" value="GST_NTER"/>
    <property type="match status" value="1"/>
</dbReference>
<evidence type="ECO:0000256" key="1">
    <source>
        <dbReference type="ARBA" id="ARBA00012452"/>
    </source>
</evidence>
<sequence>MIIVHHLENSRSQRVLWLLEELGVPYEIRFYKRDPRTMQAPPELRKIHPLGKSPIITEGHVTLAESGAIIEYLLDEHDKGHLRPPAGTPEYRSFIYWLHYAEGSAMPPLVMKLIFGMLPSRVPFVLRPFASLIAKGMQTQLLDPEIKRHTAFWEESLTPTGWFAGDSFSAADIQMSFPLEAASARTGAARHLLHVGAFLRRIHARPAWRRALERGGPYTYAAT</sequence>
<evidence type="ECO:0000259" key="5">
    <source>
        <dbReference type="PROSITE" id="PS50404"/>
    </source>
</evidence>
<evidence type="ECO:0000313" key="9">
    <source>
        <dbReference type="Proteomes" id="UP000540490"/>
    </source>
</evidence>
<dbReference type="EMBL" id="JABEQN010000007">
    <property type="protein sequence ID" value="MBB2193523.1"/>
    <property type="molecule type" value="Genomic_DNA"/>
</dbReference>
<evidence type="ECO:0000313" key="8">
    <source>
        <dbReference type="EMBL" id="MBB2193523.1"/>
    </source>
</evidence>
<dbReference type="PROSITE" id="PS50405">
    <property type="entry name" value="GST_CTER"/>
    <property type="match status" value="1"/>
</dbReference>
<feature type="domain" description="GST C-terminal" evidence="6">
    <location>
        <begin position="87"/>
        <end position="221"/>
    </location>
</feature>
<evidence type="ECO:0000313" key="10">
    <source>
        <dbReference type="Proteomes" id="UP000561077"/>
    </source>
</evidence>
<evidence type="ECO:0000256" key="3">
    <source>
        <dbReference type="ARBA" id="ARBA00047960"/>
    </source>
</evidence>
<dbReference type="Proteomes" id="UP000561077">
    <property type="component" value="Unassembled WGS sequence"/>
</dbReference>
<dbReference type="InterPro" id="IPR036249">
    <property type="entry name" value="Thioredoxin-like_sf"/>
</dbReference>